<dbReference type="EMBL" id="CAJVQB010005400">
    <property type="protein sequence ID" value="CAG8660803.1"/>
    <property type="molecule type" value="Genomic_DNA"/>
</dbReference>
<accession>A0ABN7URP6</accession>
<name>A0ABN7URP6_GIGMA</name>
<comment type="caution">
    <text evidence="2">The sequence shown here is derived from an EMBL/GenBank/DDBJ whole genome shotgun (WGS) entry which is preliminary data.</text>
</comment>
<organism evidence="2 3">
    <name type="scientific">Gigaspora margarita</name>
    <dbReference type="NCBI Taxonomy" id="4874"/>
    <lineage>
        <taxon>Eukaryota</taxon>
        <taxon>Fungi</taxon>
        <taxon>Fungi incertae sedis</taxon>
        <taxon>Mucoromycota</taxon>
        <taxon>Glomeromycotina</taxon>
        <taxon>Glomeromycetes</taxon>
        <taxon>Diversisporales</taxon>
        <taxon>Gigasporaceae</taxon>
        <taxon>Gigaspora</taxon>
    </lineage>
</organism>
<dbReference type="SUPFAM" id="SSF56219">
    <property type="entry name" value="DNase I-like"/>
    <property type="match status" value="1"/>
</dbReference>
<sequence>MQKRQRKIDTLILVECGTEDYGTQELENNHIKEKGKEEENRIVPMKVSREKGKKATAKRMEIETNLISEDVSRYTRPIVTNNKDRNAKERIELEESKLTKITQGENEEEVLVNRRKHRLILEGEDMYKAINRKINYGNTFLFWRDISRVERPDRRSTSAIKWNQRNLSPDSDKRKKITHSHNKENESGETTKFKNHYDEDKRKEGHNVERSRYIESLDEKLQIILQKLDKIEANRSKDGDKSTWKEIGPPIVPNSCKGRTKESISSKIKAEESLVESIKRDNDLGIRIACHNINGLKSNGLKLEALSDWASSEQLDVVEIAETNIAGKEGYFLAKDLQNYKAYWTEANPEKKKEPGVGF</sequence>
<feature type="region of interest" description="Disordered" evidence="1">
    <location>
        <begin position="154"/>
        <end position="204"/>
    </location>
</feature>
<feature type="compositionally biased region" description="Basic and acidic residues" evidence="1">
    <location>
        <begin position="181"/>
        <end position="204"/>
    </location>
</feature>
<dbReference type="Proteomes" id="UP000789901">
    <property type="component" value="Unassembled WGS sequence"/>
</dbReference>
<evidence type="ECO:0000313" key="2">
    <source>
        <dbReference type="EMBL" id="CAG8660803.1"/>
    </source>
</evidence>
<evidence type="ECO:0000256" key="1">
    <source>
        <dbReference type="SAM" id="MobiDB-lite"/>
    </source>
</evidence>
<feature type="region of interest" description="Disordered" evidence="1">
    <location>
        <begin position="238"/>
        <end position="259"/>
    </location>
</feature>
<feature type="compositionally biased region" description="Polar residues" evidence="1">
    <location>
        <begin position="157"/>
        <end position="169"/>
    </location>
</feature>
<evidence type="ECO:0000313" key="3">
    <source>
        <dbReference type="Proteomes" id="UP000789901"/>
    </source>
</evidence>
<gene>
    <name evidence="2" type="ORF">GMARGA_LOCUS9870</name>
</gene>
<keyword evidence="3" id="KW-1185">Reference proteome</keyword>
<dbReference type="InterPro" id="IPR036691">
    <property type="entry name" value="Endo/exonu/phosph_ase_sf"/>
</dbReference>
<proteinExistence type="predicted"/>
<protein>
    <submittedName>
        <fullName evidence="2">18055_t:CDS:1</fullName>
    </submittedName>
</protein>
<reference evidence="2 3" key="1">
    <citation type="submission" date="2021-06" db="EMBL/GenBank/DDBJ databases">
        <authorList>
            <person name="Kallberg Y."/>
            <person name="Tangrot J."/>
            <person name="Rosling A."/>
        </authorList>
    </citation>
    <scope>NUCLEOTIDE SEQUENCE [LARGE SCALE GENOMIC DNA]</scope>
    <source>
        <strain evidence="2 3">120-4 pot B 10/14</strain>
    </source>
</reference>